<dbReference type="Pfam" id="PF23575">
    <property type="entry name" value="JAG1"/>
    <property type="match status" value="1"/>
</dbReference>
<accession>A0A922SLK3</accession>
<feature type="domain" description="Protein jagged-1/2 predicted ferredoxin-like" evidence="4">
    <location>
        <begin position="135"/>
        <end position="243"/>
    </location>
</feature>
<keyword evidence="2" id="KW-0472">Membrane</keyword>
<proteinExistence type="predicted"/>
<feature type="compositionally biased region" description="Basic and acidic residues" evidence="1">
    <location>
        <begin position="20"/>
        <end position="29"/>
    </location>
</feature>
<evidence type="ECO:0000313" key="5">
    <source>
        <dbReference type="EMBL" id="KAH9642320.1"/>
    </source>
</evidence>
<feature type="compositionally biased region" description="Pro residues" evidence="1">
    <location>
        <begin position="369"/>
        <end position="379"/>
    </location>
</feature>
<dbReference type="InterPro" id="IPR026219">
    <property type="entry name" value="Jagged/Serrate"/>
</dbReference>
<feature type="signal peptide" evidence="3">
    <location>
        <begin position="1"/>
        <end position="17"/>
    </location>
</feature>
<protein>
    <recommendedName>
        <fullName evidence="4">Protein jagged-1/2 predicted ferredoxin-like domain-containing protein</fullName>
    </recommendedName>
</protein>
<reference evidence="5" key="1">
    <citation type="journal article" date="2021" name="G3 (Bethesda)">
        <title>Genome and transcriptome analysis of the beet armyworm Spodoptera exigua reveals targets for pest control. .</title>
        <authorList>
            <person name="Simon S."/>
            <person name="Breeschoten T."/>
            <person name="Jansen H.J."/>
            <person name="Dirks R.P."/>
            <person name="Schranz M.E."/>
            <person name="Ros V.I.D."/>
        </authorList>
    </citation>
    <scope>NUCLEOTIDE SEQUENCE</scope>
    <source>
        <strain evidence="5">TB_SE_WUR_2020</strain>
    </source>
</reference>
<name>A0A922SLK3_SPOEX</name>
<dbReference type="PRINTS" id="PR02059">
    <property type="entry name" value="JAGGEDFAMILY"/>
</dbReference>
<gene>
    <name evidence="5" type="ORF">HF086_009684</name>
</gene>
<sequence length="389" mass="40652">MSLLLVLAGLGADGDEGAERDEGGVRDVGEGADGEPGACGADNGTWWWGCNACWCEGGAPACTRLWCGLPDCHGPAAQPCRTDEVCVPSAPALCLRGPCAALGECRRVAGRRVEPPALPAPAACWPGRARPPPPGCARATLQLARERLARGAHVERACAALRRALAAALAAASHGAPPAPPLALLCDLAPDDDDALDLALWIGDEVGTDGAERAEALGVAVRALSELVARRRLAQHALLGAALRLRVPAAPAPLADPSAPAPALTVALAALALLVSAAVAVALVIWLRRRRAAAAAERSRRCDEEKSNNLQNEENLRRYANPLRDETAASAARRPADELPRAHSLYKAQNADARNDTPPRDKELTKRALPPPEPPPARHPPPERLTVLV</sequence>
<feature type="region of interest" description="Disordered" evidence="1">
    <location>
        <begin position="15"/>
        <end position="34"/>
    </location>
</feature>
<evidence type="ECO:0000256" key="2">
    <source>
        <dbReference type="SAM" id="Phobius"/>
    </source>
</evidence>
<keyword evidence="2" id="KW-0812">Transmembrane</keyword>
<evidence type="ECO:0000256" key="1">
    <source>
        <dbReference type="SAM" id="MobiDB-lite"/>
    </source>
</evidence>
<organism evidence="5 6">
    <name type="scientific">Spodoptera exigua</name>
    <name type="common">Beet armyworm</name>
    <name type="synonym">Noctua fulgens</name>
    <dbReference type="NCBI Taxonomy" id="7107"/>
    <lineage>
        <taxon>Eukaryota</taxon>
        <taxon>Metazoa</taxon>
        <taxon>Ecdysozoa</taxon>
        <taxon>Arthropoda</taxon>
        <taxon>Hexapoda</taxon>
        <taxon>Insecta</taxon>
        <taxon>Pterygota</taxon>
        <taxon>Neoptera</taxon>
        <taxon>Endopterygota</taxon>
        <taxon>Lepidoptera</taxon>
        <taxon>Glossata</taxon>
        <taxon>Ditrysia</taxon>
        <taxon>Noctuoidea</taxon>
        <taxon>Noctuidae</taxon>
        <taxon>Amphipyrinae</taxon>
        <taxon>Spodoptera</taxon>
    </lineage>
</organism>
<feature type="compositionally biased region" description="Basic and acidic residues" evidence="1">
    <location>
        <begin position="297"/>
        <end position="307"/>
    </location>
</feature>
<feature type="chain" id="PRO_5036724877" description="Protein jagged-1/2 predicted ferredoxin-like domain-containing protein" evidence="3">
    <location>
        <begin position="18"/>
        <end position="389"/>
    </location>
</feature>
<evidence type="ECO:0000256" key="3">
    <source>
        <dbReference type="SAM" id="SignalP"/>
    </source>
</evidence>
<dbReference type="GO" id="GO:0005112">
    <property type="term" value="F:Notch binding"/>
    <property type="evidence" value="ECO:0007669"/>
    <property type="project" value="InterPro"/>
</dbReference>
<feature type="transmembrane region" description="Helical" evidence="2">
    <location>
        <begin position="263"/>
        <end position="287"/>
    </location>
</feature>
<feature type="region of interest" description="Disordered" evidence="1">
    <location>
        <begin position="297"/>
        <end position="389"/>
    </location>
</feature>
<dbReference type="GO" id="GO:0007219">
    <property type="term" value="P:Notch signaling pathway"/>
    <property type="evidence" value="ECO:0007669"/>
    <property type="project" value="InterPro"/>
</dbReference>
<evidence type="ECO:0000313" key="6">
    <source>
        <dbReference type="Proteomes" id="UP000814243"/>
    </source>
</evidence>
<dbReference type="InterPro" id="IPR056986">
    <property type="entry name" value="JAG1_1/2_dom"/>
</dbReference>
<keyword evidence="2" id="KW-1133">Transmembrane helix</keyword>
<evidence type="ECO:0000259" key="4">
    <source>
        <dbReference type="Pfam" id="PF23575"/>
    </source>
</evidence>
<keyword evidence="3" id="KW-0732">Signal</keyword>
<dbReference type="Proteomes" id="UP000814243">
    <property type="component" value="Unassembled WGS sequence"/>
</dbReference>
<dbReference type="EMBL" id="JACEFF010000192">
    <property type="protein sequence ID" value="KAH9642320.1"/>
    <property type="molecule type" value="Genomic_DNA"/>
</dbReference>
<dbReference type="AlphaFoldDB" id="A0A922SLK3"/>
<feature type="compositionally biased region" description="Basic and acidic residues" evidence="1">
    <location>
        <begin position="353"/>
        <end position="366"/>
    </location>
</feature>
<comment type="caution">
    <text evidence="5">The sequence shown here is derived from an EMBL/GenBank/DDBJ whole genome shotgun (WGS) entry which is preliminary data.</text>
</comment>